<name>A0A9P1MAU3_9PEZI</name>
<feature type="domain" description="DUF4246" evidence="1">
    <location>
        <begin position="156"/>
        <end position="625"/>
    </location>
</feature>
<dbReference type="OrthoDB" id="415532at2759"/>
<evidence type="ECO:0000259" key="2">
    <source>
        <dbReference type="Pfam" id="PF21666"/>
    </source>
</evidence>
<dbReference type="Proteomes" id="UP000838763">
    <property type="component" value="Unassembled WGS sequence"/>
</dbReference>
<evidence type="ECO:0000259" key="1">
    <source>
        <dbReference type="Pfam" id="PF14033"/>
    </source>
</evidence>
<dbReference type="AlphaFoldDB" id="A0A9P1MAU3"/>
<dbReference type="EMBL" id="CALLCH030000012">
    <property type="protein sequence ID" value="CAI4214688.1"/>
    <property type="molecule type" value="Genomic_DNA"/>
</dbReference>
<dbReference type="InterPro" id="IPR025340">
    <property type="entry name" value="DUF4246"/>
</dbReference>
<sequence length="689" mass="78495">MQAEAGTDADGGLERRVKAENTCRPWQHRFAHGMMDWMSETRITARELAMLRVMDSITDKPEWHVKIFDQDSINAWRVEFARRERLVSPRAWAWCLDELRWKADQLRWTGHVVVYDAGVGVAKATVSSATTEGLKKEVAALMSGGGGVLPVGSRVSLGALWDHLGKGTTSVKAPHELKKILHVEEDEPMRVIETWPYYTPGALVPPVGFMQWRTTRPWRYSNKFQWLPCEAEFIQPTRENEGERGRIQVRITSYINDLSPGPHRELYRLVEEIASSAVAAWNDVLVHAVDPGLQPMGKLWTMGPGRTPLRILSFGLDTCLPVPASGYCWKNEGHFYVQLRAISNGWEDADPEERGAALAEVTARMRDAERIGPMGTALRFPYDYHEDMWEDLEPFMHPEPGTLFSFEEWKDGSKAGKYRGYKWSAEPRAELGRMPPCEEILGHRGMAGIQLQHDFKDTGLQLYVRIQSIELTPDEPRFDGTDWATEGMLNERIVATSIVFFDMDNLSGPATLSFRIPTDFDQAVDRLQRFPEDARKFASVFDITEDPDLEEVHHMQDLGSVSISTEGRMVSFPSPLHYRLGPVALGDDASRPGRLRYLTLCLCDPNEKVISTRDVTPQSFEWWLEDTRVRSRLGRRKLPTELVHDIIREARGEMMSEEEGAGYRAQIAGERASVMAELDRLLWRHNWTE</sequence>
<dbReference type="Pfam" id="PF14033">
    <property type="entry name" value="DUF4246"/>
    <property type="match status" value="1"/>
</dbReference>
<evidence type="ECO:0000313" key="4">
    <source>
        <dbReference type="Proteomes" id="UP000838763"/>
    </source>
</evidence>
<feature type="domain" description="DUF4246" evidence="2">
    <location>
        <begin position="22"/>
        <end position="79"/>
    </location>
</feature>
<keyword evidence="4" id="KW-1185">Reference proteome</keyword>
<comment type="caution">
    <text evidence="3">The sequence shown here is derived from an EMBL/GenBank/DDBJ whole genome shotgun (WGS) entry which is preliminary data.</text>
</comment>
<evidence type="ECO:0000313" key="3">
    <source>
        <dbReference type="EMBL" id="CAI4214688.1"/>
    </source>
</evidence>
<gene>
    <name evidence="3" type="ORF">PPNO1_LOCUS4415</name>
</gene>
<dbReference type="PANTHER" id="PTHR33119">
    <property type="entry name" value="IFI3P"/>
    <property type="match status" value="1"/>
</dbReference>
<organism evidence="3 4">
    <name type="scientific">Parascedosporium putredinis</name>
    <dbReference type="NCBI Taxonomy" id="1442378"/>
    <lineage>
        <taxon>Eukaryota</taxon>
        <taxon>Fungi</taxon>
        <taxon>Dikarya</taxon>
        <taxon>Ascomycota</taxon>
        <taxon>Pezizomycotina</taxon>
        <taxon>Sordariomycetes</taxon>
        <taxon>Hypocreomycetidae</taxon>
        <taxon>Microascales</taxon>
        <taxon>Microascaceae</taxon>
        <taxon>Parascedosporium</taxon>
    </lineage>
</organism>
<accession>A0A9P1MAU3</accession>
<protein>
    <submittedName>
        <fullName evidence="3">Uncharacterized protein</fullName>
    </submittedName>
</protein>
<dbReference type="InterPro" id="IPR049207">
    <property type="entry name" value="DUF4246_N"/>
</dbReference>
<dbReference type="InterPro" id="IPR049192">
    <property type="entry name" value="DUF4246_C"/>
</dbReference>
<reference evidence="3" key="1">
    <citation type="submission" date="2022-11" db="EMBL/GenBank/DDBJ databases">
        <authorList>
            <person name="Scott C."/>
            <person name="Bruce N."/>
        </authorList>
    </citation>
    <scope>NUCLEOTIDE SEQUENCE</scope>
</reference>
<dbReference type="Pfam" id="PF21666">
    <property type="entry name" value="DUF4246_N"/>
    <property type="match status" value="1"/>
</dbReference>
<proteinExistence type="predicted"/>
<dbReference type="PANTHER" id="PTHR33119:SF1">
    <property type="entry name" value="FE2OG DIOXYGENASE DOMAIN-CONTAINING PROTEIN"/>
    <property type="match status" value="1"/>
</dbReference>